<protein>
    <submittedName>
        <fullName evidence="1">Uncharacterized protein</fullName>
    </submittedName>
</protein>
<sequence>MKICDCFAMQLWDTNRRLPREGSINLHPATRAPISKALGMTAGRNHMDNMKCHG</sequence>
<dbReference type="Proteomes" id="UP000323300">
    <property type="component" value="Unassembled WGS sequence"/>
</dbReference>
<dbReference type="AlphaFoldDB" id="A0A1I3XNF6"/>
<evidence type="ECO:0000313" key="2">
    <source>
        <dbReference type="Proteomes" id="UP000323300"/>
    </source>
</evidence>
<organism evidence="1 2">
    <name type="scientific">Neomesorhizobium albiziae</name>
    <dbReference type="NCBI Taxonomy" id="335020"/>
    <lineage>
        <taxon>Bacteria</taxon>
        <taxon>Pseudomonadati</taxon>
        <taxon>Pseudomonadota</taxon>
        <taxon>Alphaproteobacteria</taxon>
        <taxon>Hyphomicrobiales</taxon>
        <taxon>Phyllobacteriaceae</taxon>
        <taxon>Neomesorhizobium</taxon>
    </lineage>
</organism>
<dbReference type="EMBL" id="FOSL01000003">
    <property type="protein sequence ID" value="SFK20581.1"/>
    <property type="molecule type" value="Genomic_DNA"/>
</dbReference>
<gene>
    <name evidence="1" type="ORF">SAMN04488498_103361</name>
</gene>
<proteinExistence type="predicted"/>
<accession>A0A1I3XNF6</accession>
<evidence type="ECO:0000313" key="1">
    <source>
        <dbReference type="EMBL" id="SFK20581.1"/>
    </source>
</evidence>
<keyword evidence="2" id="KW-1185">Reference proteome</keyword>
<name>A0A1I3XNF6_9HYPH</name>
<reference evidence="1 2" key="1">
    <citation type="submission" date="2016-10" db="EMBL/GenBank/DDBJ databases">
        <authorList>
            <person name="Varghese N."/>
            <person name="Submissions S."/>
        </authorList>
    </citation>
    <scope>NUCLEOTIDE SEQUENCE [LARGE SCALE GENOMIC DNA]</scope>
    <source>
        <strain evidence="1 2">DSM 21822</strain>
    </source>
</reference>